<name>A0A9X4J1V5_9VIBR</name>
<gene>
    <name evidence="2" type="ORF">L9W73_02360</name>
    <name evidence="1" type="ORF">VAE063_950640</name>
</gene>
<dbReference type="PANTHER" id="PTHR10088">
    <property type="entry name" value="GLUCOKINASE REGULATORY PROTEIN"/>
    <property type="match status" value="1"/>
</dbReference>
<evidence type="ECO:0000313" key="4">
    <source>
        <dbReference type="Proteomes" id="UP001152658"/>
    </source>
</evidence>
<accession>A0A9X4J1V5</accession>
<dbReference type="Gene3D" id="1.10.8.1080">
    <property type="match status" value="1"/>
</dbReference>
<dbReference type="AlphaFoldDB" id="A0A9X4J1V5"/>
<dbReference type="InterPro" id="IPR040190">
    <property type="entry name" value="MURQ/GCKR"/>
</dbReference>
<dbReference type="GO" id="GO:0046348">
    <property type="term" value="P:amino sugar catabolic process"/>
    <property type="evidence" value="ECO:0007669"/>
    <property type="project" value="TreeGrafter"/>
</dbReference>
<proteinExistence type="predicted"/>
<dbReference type="EMBL" id="CALYLK010000136">
    <property type="protein sequence ID" value="CAH8238236.1"/>
    <property type="molecule type" value="Genomic_DNA"/>
</dbReference>
<dbReference type="Proteomes" id="UP001140973">
    <property type="component" value="Unassembled WGS sequence"/>
</dbReference>
<dbReference type="GO" id="GO:0003743">
    <property type="term" value="F:translation initiation factor activity"/>
    <property type="evidence" value="ECO:0007669"/>
    <property type="project" value="UniProtKB-KW"/>
</dbReference>
<keyword evidence="4" id="KW-1185">Reference proteome</keyword>
<dbReference type="EMBL" id="JAKNAP010000004">
    <property type="protein sequence ID" value="MDE1356164.1"/>
    <property type="molecule type" value="Genomic_DNA"/>
</dbReference>
<evidence type="ECO:0000313" key="2">
    <source>
        <dbReference type="EMBL" id="MDE1356164.1"/>
    </source>
</evidence>
<protein>
    <submittedName>
        <fullName evidence="1">Eukaryotic translation initiation factor 3 110 kDa subunit</fullName>
    </submittedName>
</protein>
<dbReference type="PANTHER" id="PTHR10088:SF4">
    <property type="entry name" value="GLUCOKINASE REGULATORY PROTEIN"/>
    <property type="match status" value="1"/>
</dbReference>
<keyword evidence="1" id="KW-0396">Initiation factor</keyword>
<organism evidence="2 3">
    <name type="scientific">Vibrio aestuarianus</name>
    <dbReference type="NCBI Taxonomy" id="28171"/>
    <lineage>
        <taxon>Bacteria</taxon>
        <taxon>Pseudomonadati</taxon>
        <taxon>Pseudomonadota</taxon>
        <taxon>Gammaproteobacteria</taxon>
        <taxon>Vibrionales</taxon>
        <taxon>Vibrionaceae</taxon>
        <taxon>Vibrio</taxon>
    </lineage>
</organism>
<evidence type="ECO:0000313" key="1">
    <source>
        <dbReference type="EMBL" id="CAH8238236.1"/>
    </source>
</evidence>
<keyword evidence="1" id="KW-0648">Protein biosynthesis</keyword>
<dbReference type="GO" id="GO:0016803">
    <property type="term" value="F:ether hydrolase activity"/>
    <property type="evidence" value="ECO:0007669"/>
    <property type="project" value="TreeGrafter"/>
</dbReference>
<reference evidence="2" key="1">
    <citation type="submission" date="2022-02" db="EMBL/GenBank/DDBJ databases">
        <title>Emergence and expansion in Europe of a Vibrio aestuarianus clonal complex pathogenic for oysters.</title>
        <authorList>
            <person name="Mesnil A."/>
            <person name="Travers M.-A."/>
        </authorList>
    </citation>
    <scope>NUCLEOTIDE SEQUENCE</scope>
    <source>
        <strain evidence="2">151-ITT-15-cp-1</strain>
    </source>
</reference>
<dbReference type="Proteomes" id="UP001152658">
    <property type="component" value="Unassembled WGS sequence"/>
</dbReference>
<sequence length="108" mass="11940">MTNDALIAALSHLVSDAGNPETRDIDQLPTSKIAESSNQKLLARAVRIVMQATDCERAEAEALLEQTHNNTKVAILMSLTELNYQQAMEKLAESDAFLRRSMEKGESH</sequence>
<evidence type="ECO:0000313" key="3">
    <source>
        <dbReference type="Proteomes" id="UP001140973"/>
    </source>
</evidence>
<dbReference type="GO" id="GO:0016835">
    <property type="term" value="F:carbon-oxygen lyase activity"/>
    <property type="evidence" value="ECO:0007669"/>
    <property type="project" value="TreeGrafter"/>
</dbReference>
<reference evidence="1" key="2">
    <citation type="submission" date="2022-06" db="EMBL/GenBank/DDBJ databases">
        <authorList>
            <person name="Goudenege D."/>
            <person name="Le Roux F."/>
        </authorList>
    </citation>
    <scope>NUCLEOTIDE SEQUENCE</scope>
    <source>
        <strain evidence="1">12-063</strain>
    </source>
</reference>
<comment type="caution">
    <text evidence="2">The sequence shown here is derived from an EMBL/GenBank/DDBJ whole genome shotgun (WGS) entry which is preliminary data.</text>
</comment>
<dbReference type="GO" id="GO:0009254">
    <property type="term" value="P:peptidoglycan turnover"/>
    <property type="evidence" value="ECO:0007669"/>
    <property type="project" value="TreeGrafter"/>
</dbReference>